<dbReference type="InterPro" id="IPR001199">
    <property type="entry name" value="Cyt_B5-like_heme/steroid-bd"/>
</dbReference>
<evidence type="ECO:0000256" key="10">
    <source>
        <dbReference type="ARBA" id="ARBA00022919"/>
    </source>
</evidence>
<keyword evidence="11 17" id="KW-1133">Transmembrane helix</keyword>
<feature type="domain" description="Cytochrome b5 heme-binding" evidence="18">
    <location>
        <begin position="1"/>
        <end position="79"/>
    </location>
</feature>
<dbReference type="InterPro" id="IPR005804">
    <property type="entry name" value="FA_desaturase_dom"/>
</dbReference>
<accession>A0A2P4ZQF1</accession>
<feature type="compositionally biased region" description="Polar residues" evidence="16">
    <location>
        <begin position="140"/>
        <end position="152"/>
    </location>
</feature>
<comment type="subcellular location">
    <subcellularLocation>
        <location evidence="1">Membrane</location>
        <topology evidence="1">Multi-pass membrane protein</topology>
    </subcellularLocation>
</comment>
<dbReference type="PIRSF" id="PIRSF015921">
    <property type="entry name" value="FA_sphinglp_des"/>
    <property type="match status" value="1"/>
</dbReference>
<feature type="transmembrane region" description="Helical" evidence="17">
    <location>
        <begin position="438"/>
        <end position="455"/>
    </location>
</feature>
<evidence type="ECO:0000256" key="1">
    <source>
        <dbReference type="ARBA" id="ARBA00004141"/>
    </source>
</evidence>
<dbReference type="Pfam" id="PF00487">
    <property type="entry name" value="FA_desaturase"/>
    <property type="match status" value="1"/>
</dbReference>
<dbReference type="UniPathway" id="UPA00222"/>
<reference evidence="19 20" key="1">
    <citation type="journal article" date="2016" name="Genome Announc.">
        <title>Draft Whole-Genome Sequence of Trichoderma gamsii T6085, a Promising Biocontrol Agent of Fusarium Head Blight on Wheat.</title>
        <authorList>
            <person name="Baroncelli R."/>
            <person name="Zapparata A."/>
            <person name="Piaggeschi G."/>
            <person name="Sarrocco S."/>
            <person name="Vannacci G."/>
        </authorList>
    </citation>
    <scope>NUCLEOTIDE SEQUENCE [LARGE SCALE GENOMIC DNA]</scope>
    <source>
        <strain evidence="19 20">T6085</strain>
    </source>
</reference>
<dbReference type="RefSeq" id="XP_024405778.1">
    <property type="nucleotide sequence ID" value="XM_024549438.1"/>
</dbReference>
<keyword evidence="9" id="KW-0479">Metal-binding</keyword>
<comment type="caution">
    <text evidence="19">The sequence shown here is derived from an EMBL/GenBank/DDBJ whole genome shotgun (WGS) entry which is preliminary data.</text>
</comment>
<dbReference type="CDD" id="cd03506">
    <property type="entry name" value="Delta6-FADS-like"/>
    <property type="match status" value="1"/>
</dbReference>
<dbReference type="GeneID" id="29987825"/>
<name>A0A2P4ZQF1_9HYPO</name>
<dbReference type="PANTHER" id="PTHR19353:SF30">
    <property type="entry name" value="DELTA 8-(E)-SPHINGOLIPID DESATURASE"/>
    <property type="match status" value="1"/>
</dbReference>
<dbReference type="GO" id="GO:0016020">
    <property type="term" value="C:membrane"/>
    <property type="evidence" value="ECO:0007669"/>
    <property type="project" value="UniProtKB-SubCell"/>
</dbReference>
<comment type="similarity">
    <text evidence="4">Belongs to the fatty acid desaturase type 1 family.</text>
</comment>
<feature type="transmembrane region" description="Helical" evidence="17">
    <location>
        <begin position="307"/>
        <end position="329"/>
    </location>
</feature>
<dbReference type="Proteomes" id="UP000054821">
    <property type="component" value="Unassembled WGS sequence"/>
</dbReference>
<evidence type="ECO:0000256" key="9">
    <source>
        <dbReference type="ARBA" id="ARBA00022723"/>
    </source>
</evidence>
<dbReference type="STRING" id="398673.A0A2P4ZQF1"/>
<evidence type="ECO:0000256" key="5">
    <source>
        <dbReference type="ARBA" id="ARBA00012019"/>
    </source>
</evidence>
<keyword evidence="20" id="KW-1185">Reference proteome</keyword>
<evidence type="ECO:0000313" key="19">
    <source>
        <dbReference type="EMBL" id="PON26492.1"/>
    </source>
</evidence>
<dbReference type="Pfam" id="PF00173">
    <property type="entry name" value="Cyt-b5"/>
    <property type="match status" value="1"/>
</dbReference>
<evidence type="ECO:0000256" key="4">
    <source>
        <dbReference type="ARBA" id="ARBA00009295"/>
    </source>
</evidence>
<dbReference type="EMBL" id="JPDN02000013">
    <property type="protein sequence ID" value="PON26492.1"/>
    <property type="molecule type" value="Genomic_DNA"/>
</dbReference>
<evidence type="ECO:0000256" key="3">
    <source>
        <dbReference type="ARBA" id="ARBA00004991"/>
    </source>
</evidence>
<dbReference type="Gene3D" id="3.10.120.10">
    <property type="entry name" value="Cytochrome b5-like heme/steroid binding domain"/>
    <property type="match status" value="1"/>
</dbReference>
<evidence type="ECO:0000256" key="8">
    <source>
        <dbReference type="ARBA" id="ARBA00022692"/>
    </source>
</evidence>
<evidence type="ECO:0000313" key="20">
    <source>
        <dbReference type="Proteomes" id="UP000054821"/>
    </source>
</evidence>
<evidence type="ECO:0000256" key="11">
    <source>
        <dbReference type="ARBA" id="ARBA00022989"/>
    </source>
</evidence>
<evidence type="ECO:0000256" key="2">
    <source>
        <dbReference type="ARBA" id="ARBA00004760"/>
    </source>
</evidence>
<protein>
    <recommendedName>
        <fullName evidence="6">Delta 8-(E)-sphingolipid desaturase</fullName>
        <ecNumber evidence="5">1.14.19.18</ecNumber>
    </recommendedName>
</protein>
<keyword evidence="13" id="KW-0408">Iron</keyword>
<feature type="transmembrane region" description="Helical" evidence="17">
    <location>
        <begin position="461"/>
        <end position="479"/>
    </location>
</feature>
<evidence type="ECO:0000256" key="12">
    <source>
        <dbReference type="ARBA" id="ARBA00023002"/>
    </source>
</evidence>
<comment type="pathway">
    <text evidence="3">Sphingolipid metabolism.</text>
</comment>
<evidence type="ECO:0000256" key="13">
    <source>
        <dbReference type="ARBA" id="ARBA00023004"/>
    </source>
</evidence>
<keyword evidence="7" id="KW-0349">Heme</keyword>
<comment type="pathway">
    <text evidence="2">Lipid metabolism; sphingolipid metabolism.</text>
</comment>
<keyword evidence="15 17" id="KW-0472">Membrane</keyword>
<evidence type="ECO:0000256" key="6">
    <source>
        <dbReference type="ARBA" id="ARBA00016939"/>
    </source>
</evidence>
<dbReference type="SMART" id="SM01117">
    <property type="entry name" value="Cyt-b5"/>
    <property type="match status" value="1"/>
</dbReference>
<organism evidence="19 20">
    <name type="scientific">Trichoderma gamsii</name>
    <dbReference type="NCBI Taxonomy" id="398673"/>
    <lineage>
        <taxon>Eukaryota</taxon>
        <taxon>Fungi</taxon>
        <taxon>Dikarya</taxon>
        <taxon>Ascomycota</taxon>
        <taxon>Pezizomycotina</taxon>
        <taxon>Sordariomycetes</taxon>
        <taxon>Hypocreomycetidae</taxon>
        <taxon>Hypocreales</taxon>
        <taxon>Hypocreaceae</taxon>
        <taxon>Trichoderma</taxon>
    </lineage>
</organism>
<keyword evidence="8 17" id="KW-0812">Transmembrane</keyword>
<sequence>MDRDEVLSQRVVEGMIADGDTIVIFQDYVLRLNGWLDKHPGGSLVIQHMVGRDATDEITAYHSAATLRTMKGYRIGRKPTGPWLNKTPPVRGGIFRPYSLHNEPEIPDSSIWISEPESLSDDADNDSSDDLLSDRLSSSYTPASLSPCSTPSLDGVDAPNAGIPRLSLGKGLSLRKRIASSASSTTSAATPPTKCPVQYTDWAVQQGVDKGVRDYPSVDPAVQQGIVDRYRALHQQIHDEGLYSCRYIEYGKEMIRYTSLFIGFLTALYFEWYMTSAVMLGLFWVSIAHQIMFTAHDAGHLAITQTFAVDTLIGMFVADFCCGLSIGWWKSSHNVHHLITNQPTNLVTQEHDPDIQNVPLFATCPSFFRSLRSTYYNNFVFVWDAAADFIVQYQKYIYYPIMALARFNLYLLSWLHLLSGKSSSLGSTKAWWIRPTEIAFCSCYWFLFGYCLVWRSLPTWTIRVAFVLVSHIVTMPLHVQITLSHWGMSTSDLGESESFAQRQLRTTMDVDCPAWLDFIHGGLQFQAVHHLFPRVPRHNLRRVQTLVKEFCQDTSVPYSILGFVDGNHKVIGRLDEVSEQLKMMLDCQKHMAETGESGLH</sequence>
<evidence type="ECO:0000259" key="18">
    <source>
        <dbReference type="PROSITE" id="PS50255"/>
    </source>
</evidence>
<keyword evidence="14" id="KW-0443">Lipid metabolism</keyword>
<dbReference type="InterPro" id="IPR036400">
    <property type="entry name" value="Cyt_B5-like_heme/steroid_sf"/>
</dbReference>
<keyword evidence="10" id="KW-0746">Sphingolipid metabolism</keyword>
<evidence type="ECO:0000256" key="16">
    <source>
        <dbReference type="SAM" id="MobiDB-lite"/>
    </source>
</evidence>
<feature type="transmembrane region" description="Helical" evidence="17">
    <location>
        <begin position="276"/>
        <end position="295"/>
    </location>
</feature>
<dbReference type="PANTHER" id="PTHR19353">
    <property type="entry name" value="FATTY ACID DESATURASE 2"/>
    <property type="match status" value="1"/>
</dbReference>
<dbReference type="SUPFAM" id="SSF55856">
    <property type="entry name" value="Cytochrome b5-like heme/steroid binding domain"/>
    <property type="match status" value="1"/>
</dbReference>
<feature type="region of interest" description="Disordered" evidence="16">
    <location>
        <begin position="116"/>
        <end position="156"/>
    </location>
</feature>
<dbReference type="InterPro" id="IPR012171">
    <property type="entry name" value="Fatty_acid_desaturase"/>
</dbReference>
<dbReference type="PROSITE" id="PS50255">
    <property type="entry name" value="CYTOCHROME_B5_2"/>
    <property type="match status" value="1"/>
</dbReference>
<evidence type="ECO:0000256" key="7">
    <source>
        <dbReference type="ARBA" id="ARBA00022617"/>
    </source>
</evidence>
<proteinExistence type="inferred from homology"/>
<keyword evidence="12" id="KW-0560">Oxidoreductase</keyword>
<evidence type="ECO:0000256" key="17">
    <source>
        <dbReference type="SAM" id="Phobius"/>
    </source>
</evidence>
<dbReference type="EC" id="1.14.19.18" evidence="5"/>
<gene>
    <name evidence="19" type="ORF">TGAM01_v204502</name>
</gene>
<dbReference type="GO" id="GO:0016717">
    <property type="term" value="F:oxidoreductase activity, acting on paired donors, with oxidation of a pair of donors resulting in the reduction of molecular oxygen to two molecules of water"/>
    <property type="evidence" value="ECO:0007669"/>
    <property type="project" value="TreeGrafter"/>
</dbReference>
<dbReference type="GO" id="GO:0006665">
    <property type="term" value="P:sphingolipid metabolic process"/>
    <property type="evidence" value="ECO:0007669"/>
    <property type="project" value="UniProtKB-UniPathway"/>
</dbReference>
<dbReference type="GO" id="GO:0046872">
    <property type="term" value="F:metal ion binding"/>
    <property type="evidence" value="ECO:0007669"/>
    <property type="project" value="UniProtKB-KW"/>
</dbReference>
<feature type="compositionally biased region" description="Acidic residues" evidence="16">
    <location>
        <begin position="118"/>
        <end position="131"/>
    </location>
</feature>
<dbReference type="AlphaFoldDB" id="A0A2P4ZQF1"/>
<evidence type="ECO:0000256" key="15">
    <source>
        <dbReference type="ARBA" id="ARBA00023136"/>
    </source>
</evidence>
<evidence type="ECO:0000256" key="14">
    <source>
        <dbReference type="ARBA" id="ARBA00023098"/>
    </source>
</evidence>
<feature type="transmembrane region" description="Helical" evidence="17">
    <location>
        <begin position="397"/>
        <end position="417"/>
    </location>
</feature>